<name>A0AAW2EJZ0_9HYME</name>
<dbReference type="AlphaFoldDB" id="A0AAW2EJZ0"/>
<reference evidence="1 2" key="1">
    <citation type="submission" date="2023-03" db="EMBL/GenBank/DDBJ databases">
        <title>High recombination rates correlate with genetic variation in Cardiocondyla obscurior ants.</title>
        <authorList>
            <person name="Errbii M."/>
        </authorList>
    </citation>
    <scope>NUCLEOTIDE SEQUENCE [LARGE SCALE GENOMIC DNA]</scope>
    <source>
        <strain evidence="1">Alpha-2009</strain>
        <tissue evidence="1">Whole body</tissue>
    </source>
</reference>
<comment type="caution">
    <text evidence="1">The sequence shown here is derived from an EMBL/GenBank/DDBJ whole genome shotgun (WGS) entry which is preliminary data.</text>
</comment>
<sequence>MILNVIKSKSRITAAFRTFAKHSIRNLEVDKPVSAKRLWRYCAAETCRKVTKSLGSRANQSI</sequence>
<keyword evidence="2" id="KW-1185">Reference proteome</keyword>
<protein>
    <submittedName>
        <fullName evidence="1">Uncharacterized protein</fullName>
    </submittedName>
</protein>
<evidence type="ECO:0000313" key="2">
    <source>
        <dbReference type="Proteomes" id="UP001430953"/>
    </source>
</evidence>
<dbReference type="EMBL" id="JADYXP020000020">
    <property type="protein sequence ID" value="KAL0104049.1"/>
    <property type="molecule type" value="Genomic_DNA"/>
</dbReference>
<gene>
    <name evidence="1" type="ORF">PUN28_017029</name>
</gene>
<proteinExistence type="predicted"/>
<dbReference type="Proteomes" id="UP001430953">
    <property type="component" value="Unassembled WGS sequence"/>
</dbReference>
<organism evidence="1 2">
    <name type="scientific">Cardiocondyla obscurior</name>
    <dbReference type="NCBI Taxonomy" id="286306"/>
    <lineage>
        <taxon>Eukaryota</taxon>
        <taxon>Metazoa</taxon>
        <taxon>Ecdysozoa</taxon>
        <taxon>Arthropoda</taxon>
        <taxon>Hexapoda</taxon>
        <taxon>Insecta</taxon>
        <taxon>Pterygota</taxon>
        <taxon>Neoptera</taxon>
        <taxon>Endopterygota</taxon>
        <taxon>Hymenoptera</taxon>
        <taxon>Apocrita</taxon>
        <taxon>Aculeata</taxon>
        <taxon>Formicoidea</taxon>
        <taxon>Formicidae</taxon>
        <taxon>Myrmicinae</taxon>
        <taxon>Cardiocondyla</taxon>
    </lineage>
</organism>
<accession>A0AAW2EJZ0</accession>
<evidence type="ECO:0000313" key="1">
    <source>
        <dbReference type="EMBL" id="KAL0104049.1"/>
    </source>
</evidence>